<sequence>MIHSQFIEHALIDSSKIASKNFNDVSSVVIKLGDNNQVLTETDIAVGKYIVSEVQKIYPTHNIIDEETGIIDKKSDYTWVIDPIDGTSNFVVSSPQYGIMIGLLYQNKPIAGGMALPYYSEIITAEKNCGAFYNDNKLEVTKEPDLLSSLVAYGMDGHQEKPTLTYDELNILARIVLNVRNIRAAGSLFDSAMVAKGKYGAYLNRTSKIWDVVGLHIIIEEAGGVVTDFFGKPMDYSYPLTKIDTNYTFCIGAPLLHKQLQEIIHSTQ</sequence>
<dbReference type="GO" id="GO:0008934">
    <property type="term" value="F:inositol monophosphate 1-phosphatase activity"/>
    <property type="evidence" value="ECO:0007669"/>
    <property type="project" value="TreeGrafter"/>
</dbReference>
<comment type="cofactor">
    <cofactor evidence="1">
        <name>Mg(2+)</name>
        <dbReference type="ChEBI" id="CHEBI:18420"/>
    </cofactor>
</comment>
<dbReference type="SUPFAM" id="SSF56655">
    <property type="entry name" value="Carbohydrate phosphatase"/>
    <property type="match status" value="1"/>
</dbReference>
<feature type="binding site" evidence="1">
    <location>
        <position position="66"/>
    </location>
    <ligand>
        <name>Mg(2+)</name>
        <dbReference type="ChEBI" id="CHEBI:18420"/>
        <label>1</label>
        <note>catalytic</note>
    </ligand>
</feature>
<feature type="binding site" evidence="1">
    <location>
        <position position="84"/>
    </location>
    <ligand>
        <name>Mg(2+)</name>
        <dbReference type="ChEBI" id="CHEBI:18420"/>
        <label>1</label>
        <note>catalytic</note>
    </ligand>
</feature>
<gene>
    <name evidence="2" type="ORF">COU88_01190</name>
</gene>
<protein>
    <submittedName>
        <fullName evidence="2">Inositol monophosphatase</fullName>
    </submittedName>
</protein>
<dbReference type="Proteomes" id="UP000229554">
    <property type="component" value="Unassembled WGS sequence"/>
</dbReference>
<evidence type="ECO:0000313" key="3">
    <source>
        <dbReference type="Proteomes" id="UP000229554"/>
    </source>
</evidence>
<dbReference type="GO" id="GO:0046872">
    <property type="term" value="F:metal ion binding"/>
    <property type="evidence" value="ECO:0007669"/>
    <property type="project" value="UniProtKB-KW"/>
</dbReference>
<dbReference type="EMBL" id="PFED01000048">
    <property type="protein sequence ID" value="PJE63126.1"/>
    <property type="molecule type" value="Genomic_DNA"/>
</dbReference>
<dbReference type="InterPro" id="IPR000760">
    <property type="entry name" value="Inositol_monophosphatase-like"/>
</dbReference>
<dbReference type="GO" id="GO:0007165">
    <property type="term" value="P:signal transduction"/>
    <property type="evidence" value="ECO:0007669"/>
    <property type="project" value="TreeGrafter"/>
</dbReference>
<dbReference type="PANTHER" id="PTHR20854">
    <property type="entry name" value="INOSITOL MONOPHOSPHATASE"/>
    <property type="match status" value="1"/>
</dbReference>
<keyword evidence="1" id="KW-0479">Metal-binding</keyword>
<dbReference type="Gene3D" id="3.40.190.80">
    <property type="match status" value="1"/>
</dbReference>
<dbReference type="AlphaFoldDB" id="A0A2M8KT79"/>
<reference evidence="3" key="1">
    <citation type="submission" date="2017-09" db="EMBL/GenBank/DDBJ databases">
        <title>Depth-based differentiation of microbial function through sediment-hosted aquifers and enrichment of novel symbionts in the deep terrestrial subsurface.</title>
        <authorList>
            <person name="Probst A.J."/>
            <person name="Ladd B."/>
            <person name="Jarett J.K."/>
            <person name="Geller-Mcgrath D.E."/>
            <person name="Sieber C.M.K."/>
            <person name="Emerson J.B."/>
            <person name="Anantharaman K."/>
            <person name="Thomas B.C."/>
            <person name="Malmstrom R."/>
            <person name="Stieglmeier M."/>
            <person name="Klingl A."/>
            <person name="Woyke T."/>
            <person name="Ryan C.M."/>
            <person name="Banfield J.F."/>
        </authorList>
    </citation>
    <scope>NUCLEOTIDE SEQUENCE [LARGE SCALE GENOMIC DNA]</scope>
</reference>
<dbReference type="PANTHER" id="PTHR20854:SF4">
    <property type="entry name" value="INOSITOL-1-MONOPHOSPHATASE-RELATED"/>
    <property type="match status" value="1"/>
</dbReference>
<organism evidence="2 3">
    <name type="scientific">Candidatus Roizmanbacteria bacterium CG10_big_fil_rev_8_21_14_0_10_39_6</name>
    <dbReference type="NCBI Taxonomy" id="1974853"/>
    <lineage>
        <taxon>Bacteria</taxon>
        <taxon>Candidatus Roizmaniibacteriota</taxon>
    </lineage>
</organism>
<comment type="caution">
    <text evidence="2">The sequence shown here is derived from an EMBL/GenBank/DDBJ whole genome shotgun (WGS) entry which is preliminary data.</text>
</comment>
<proteinExistence type="predicted"/>
<name>A0A2M8KT79_9BACT</name>
<dbReference type="Gene3D" id="3.30.540.10">
    <property type="entry name" value="Fructose-1,6-Bisphosphatase, subunit A, domain 1"/>
    <property type="match status" value="1"/>
</dbReference>
<dbReference type="GO" id="GO:0006020">
    <property type="term" value="P:inositol metabolic process"/>
    <property type="evidence" value="ECO:0007669"/>
    <property type="project" value="TreeGrafter"/>
</dbReference>
<keyword evidence="1" id="KW-0460">Magnesium</keyword>
<evidence type="ECO:0000313" key="2">
    <source>
        <dbReference type="EMBL" id="PJE63126.1"/>
    </source>
</evidence>
<evidence type="ECO:0000256" key="1">
    <source>
        <dbReference type="PIRSR" id="PIRSR600760-2"/>
    </source>
</evidence>
<feature type="binding site" evidence="1">
    <location>
        <position position="85"/>
    </location>
    <ligand>
        <name>Mg(2+)</name>
        <dbReference type="ChEBI" id="CHEBI:18420"/>
        <label>1</label>
        <note>catalytic</note>
    </ligand>
</feature>
<dbReference type="CDD" id="cd01637">
    <property type="entry name" value="IMPase_like"/>
    <property type="match status" value="1"/>
</dbReference>
<dbReference type="PRINTS" id="PR00377">
    <property type="entry name" value="IMPHPHTASES"/>
</dbReference>
<accession>A0A2M8KT79</accession>
<dbReference type="Pfam" id="PF00459">
    <property type="entry name" value="Inositol_P"/>
    <property type="match status" value="1"/>
</dbReference>
<feature type="binding site" evidence="1">
    <location>
        <position position="211"/>
    </location>
    <ligand>
        <name>Mg(2+)</name>
        <dbReference type="ChEBI" id="CHEBI:18420"/>
        <label>1</label>
        <note>catalytic</note>
    </ligand>
</feature>
<feature type="binding site" evidence="1">
    <location>
        <position position="82"/>
    </location>
    <ligand>
        <name>Mg(2+)</name>
        <dbReference type="ChEBI" id="CHEBI:18420"/>
        <label>1</label>
        <note>catalytic</note>
    </ligand>
</feature>